<gene>
    <name evidence="1" type="ORF">IC229_26410</name>
</gene>
<dbReference type="AlphaFoldDB" id="A0A927APE1"/>
<evidence type="ECO:0000313" key="1">
    <source>
        <dbReference type="EMBL" id="MBD2704204.1"/>
    </source>
</evidence>
<dbReference type="Proteomes" id="UP000598820">
    <property type="component" value="Unassembled WGS sequence"/>
</dbReference>
<keyword evidence="2" id="KW-1185">Reference proteome</keyword>
<comment type="caution">
    <text evidence="1">The sequence shown here is derived from an EMBL/GenBank/DDBJ whole genome shotgun (WGS) entry which is preliminary data.</text>
</comment>
<reference evidence="1" key="1">
    <citation type="submission" date="2020-09" db="EMBL/GenBank/DDBJ databases">
        <authorList>
            <person name="Kim M.K."/>
        </authorList>
    </citation>
    <scope>NUCLEOTIDE SEQUENCE</scope>
    <source>
        <strain evidence="1">BT702</strain>
    </source>
</reference>
<name>A0A927APE1_9BACT</name>
<proteinExistence type="predicted"/>
<dbReference type="EMBL" id="JACWZY010000029">
    <property type="protein sequence ID" value="MBD2704204.1"/>
    <property type="molecule type" value="Genomic_DNA"/>
</dbReference>
<protein>
    <submittedName>
        <fullName evidence="1">Uncharacterized protein</fullName>
    </submittedName>
</protein>
<sequence length="108" mass="12345">MTVRDTSALFNRSCTYHKDLSINKIESISELILEDWLGFSDAIPEQDSPDEDSELTELEADYDCFHLFLFDLLLSTVQFLTTSNILFRPESFLVYVPEINAPPPQPIA</sequence>
<organism evidence="1 2">
    <name type="scientific">Spirosoma profusum</name>
    <dbReference type="NCBI Taxonomy" id="2771354"/>
    <lineage>
        <taxon>Bacteria</taxon>
        <taxon>Pseudomonadati</taxon>
        <taxon>Bacteroidota</taxon>
        <taxon>Cytophagia</taxon>
        <taxon>Cytophagales</taxon>
        <taxon>Cytophagaceae</taxon>
        <taxon>Spirosoma</taxon>
    </lineage>
</organism>
<evidence type="ECO:0000313" key="2">
    <source>
        <dbReference type="Proteomes" id="UP000598820"/>
    </source>
</evidence>
<accession>A0A927APE1</accession>